<dbReference type="InterPro" id="IPR000483">
    <property type="entry name" value="Cys-rich_flank_reg_C"/>
</dbReference>
<dbReference type="SMART" id="SM00365">
    <property type="entry name" value="LRR_SD22"/>
    <property type="match status" value="5"/>
</dbReference>
<keyword evidence="11" id="KW-1185">Reference proteome</keyword>
<evidence type="ECO:0000313" key="10">
    <source>
        <dbReference type="EMBL" id="KAF8790878.1"/>
    </source>
</evidence>
<dbReference type="AlphaFoldDB" id="A0A8T0FKY1"/>
<keyword evidence="5" id="KW-0325">Glycoprotein</keyword>
<dbReference type="InterPro" id="IPR003599">
    <property type="entry name" value="Ig_sub"/>
</dbReference>
<dbReference type="SMART" id="SM00409">
    <property type="entry name" value="IG"/>
    <property type="match status" value="1"/>
</dbReference>
<name>A0A8T0FKY1_ARGBR</name>
<dbReference type="Proteomes" id="UP000807504">
    <property type="component" value="Unassembled WGS sequence"/>
</dbReference>
<dbReference type="PROSITE" id="PS51450">
    <property type="entry name" value="LRR"/>
    <property type="match status" value="7"/>
</dbReference>
<evidence type="ECO:0000259" key="9">
    <source>
        <dbReference type="PROSITE" id="PS50835"/>
    </source>
</evidence>
<feature type="domain" description="Ig-like" evidence="9">
    <location>
        <begin position="455"/>
        <end position="569"/>
    </location>
</feature>
<dbReference type="InterPro" id="IPR036179">
    <property type="entry name" value="Ig-like_dom_sf"/>
</dbReference>
<dbReference type="InterPro" id="IPR050467">
    <property type="entry name" value="LRFN"/>
</dbReference>
<keyword evidence="4" id="KW-1015">Disulfide bond</keyword>
<keyword evidence="3" id="KW-0677">Repeat</keyword>
<dbReference type="InterPro" id="IPR003591">
    <property type="entry name" value="Leu-rich_rpt_typical-subtyp"/>
</dbReference>
<dbReference type="Pfam" id="PF13855">
    <property type="entry name" value="LRR_8"/>
    <property type="match status" value="3"/>
</dbReference>
<feature type="coiled-coil region" evidence="6">
    <location>
        <begin position="644"/>
        <end position="686"/>
    </location>
</feature>
<accession>A0A8T0FKY1</accession>
<evidence type="ECO:0000313" key="11">
    <source>
        <dbReference type="Proteomes" id="UP000807504"/>
    </source>
</evidence>
<dbReference type="InterPro" id="IPR013783">
    <property type="entry name" value="Ig-like_fold"/>
</dbReference>
<keyword evidence="7" id="KW-0472">Membrane</keyword>
<evidence type="ECO:0000256" key="8">
    <source>
        <dbReference type="SAM" id="SignalP"/>
    </source>
</evidence>
<keyword evidence="2 8" id="KW-0732">Signal</keyword>
<evidence type="ECO:0000256" key="3">
    <source>
        <dbReference type="ARBA" id="ARBA00022737"/>
    </source>
</evidence>
<evidence type="ECO:0000256" key="7">
    <source>
        <dbReference type="SAM" id="Phobius"/>
    </source>
</evidence>
<evidence type="ECO:0000256" key="6">
    <source>
        <dbReference type="SAM" id="Coils"/>
    </source>
</evidence>
<organism evidence="10 11">
    <name type="scientific">Argiope bruennichi</name>
    <name type="common">Wasp spider</name>
    <name type="synonym">Aranea bruennichi</name>
    <dbReference type="NCBI Taxonomy" id="94029"/>
    <lineage>
        <taxon>Eukaryota</taxon>
        <taxon>Metazoa</taxon>
        <taxon>Ecdysozoa</taxon>
        <taxon>Arthropoda</taxon>
        <taxon>Chelicerata</taxon>
        <taxon>Arachnida</taxon>
        <taxon>Araneae</taxon>
        <taxon>Araneomorphae</taxon>
        <taxon>Entelegynae</taxon>
        <taxon>Araneoidea</taxon>
        <taxon>Araneidae</taxon>
        <taxon>Argiope</taxon>
    </lineage>
</organism>
<dbReference type="SMART" id="SM00082">
    <property type="entry name" value="LRRCT"/>
    <property type="match status" value="1"/>
</dbReference>
<reference evidence="10" key="2">
    <citation type="submission" date="2020-06" db="EMBL/GenBank/DDBJ databases">
        <authorList>
            <person name="Sheffer M."/>
        </authorList>
    </citation>
    <scope>NUCLEOTIDE SEQUENCE</scope>
</reference>
<evidence type="ECO:0000256" key="1">
    <source>
        <dbReference type="ARBA" id="ARBA00022614"/>
    </source>
</evidence>
<dbReference type="PANTHER" id="PTHR45842:SF12">
    <property type="entry name" value="KEKKON 5, ISOFORM A"/>
    <property type="match status" value="1"/>
</dbReference>
<evidence type="ECO:0000256" key="2">
    <source>
        <dbReference type="ARBA" id="ARBA00022729"/>
    </source>
</evidence>
<dbReference type="InterPro" id="IPR001611">
    <property type="entry name" value="Leu-rich_rpt"/>
</dbReference>
<dbReference type="EMBL" id="JABXBU010000011">
    <property type="protein sequence ID" value="KAF8790878.1"/>
    <property type="molecule type" value="Genomic_DNA"/>
</dbReference>
<protein>
    <submittedName>
        <fullName evidence="10">Leucine-rich repeat neuronal protein 1 like protein</fullName>
    </submittedName>
</protein>
<feature type="transmembrane region" description="Helical" evidence="7">
    <location>
        <begin position="584"/>
        <end position="607"/>
    </location>
</feature>
<evidence type="ECO:0000256" key="5">
    <source>
        <dbReference type="ARBA" id="ARBA00023180"/>
    </source>
</evidence>
<dbReference type="SMART" id="SM00408">
    <property type="entry name" value="IGc2"/>
    <property type="match status" value="1"/>
</dbReference>
<reference evidence="10" key="1">
    <citation type="journal article" date="2020" name="bioRxiv">
        <title>Chromosome-level reference genome of the European wasp spider Argiope bruennichi: a resource for studies on range expansion and evolutionary adaptation.</title>
        <authorList>
            <person name="Sheffer M.M."/>
            <person name="Hoppe A."/>
            <person name="Krehenwinkel H."/>
            <person name="Uhl G."/>
            <person name="Kuss A.W."/>
            <person name="Jensen L."/>
            <person name="Jensen C."/>
            <person name="Gillespie R.G."/>
            <person name="Hoff K.J."/>
            <person name="Prost S."/>
        </authorList>
    </citation>
    <scope>NUCLEOTIDE SEQUENCE</scope>
</reference>
<dbReference type="InterPro" id="IPR003598">
    <property type="entry name" value="Ig_sub2"/>
</dbReference>
<dbReference type="InterPro" id="IPR032675">
    <property type="entry name" value="LRR_dom_sf"/>
</dbReference>
<proteinExistence type="predicted"/>
<feature type="chain" id="PRO_5035727785" evidence="8">
    <location>
        <begin position="21"/>
        <end position="886"/>
    </location>
</feature>
<dbReference type="SMART" id="SM00369">
    <property type="entry name" value="LRR_TYP"/>
    <property type="match status" value="10"/>
</dbReference>
<dbReference type="Gene3D" id="3.80.10.10">
    <property type="entry name" value="Ribonuclease Inhibitor"/>
    <property type="match status" value="2"/>
</dbReference>
<dbReference type="Gene3D" id="2.60.40.10">
    <property type="entry name" value="Immunoglobulins"/>
    <property type="match status" value="1"/>
</dbReference>
<dbReference type="InterPro" id="IPR007110">
    <property type="entry name" value="Ig-like_dom"/>
</dbReference>
<feature type="signal peptide" evidence="8">
    <location>
        <begin position="1"/>
        <end position="20"/>
    </location>
</feature>
<dbReference type="SUPFAM" id="SSF52058">
    <property type="entry name" value="L domain-like"/>
    <property type="match status" value="1"/>
</dbReference>
<dbReference type="Pfam" id="PF13927">
    <property type="entry name" value="Ig_3"/>
    <property type="match status" value="1"/>
</dbReference>
<dbReference type="PROSITE" id="PS50835">
    <property type="entry name" value="IG_LIKE"/>
    <property type="match status" value="1"/>
</dbReference>
<keyword evidence="6" id="KW-0175">Coiled coil</keyword>
<dbReference type="SUPFAM" id="SSF48726">
    <property type="entry name" value="Immunoglobulin"/>
    <property type="match status" value="1"/>
</dbReference>
<dbReference type="PANTHER" id="PTHR45842">
    <property type="entry name" value="SYNAPTIC ADHESION-LIKE MOLECULE SALM"/>
    <property type="match status" value="1"/>
</dbReference>
<evidence type="ECO:0000256" key="4">
    <source>
        <dbReference type="ARBA" id="ARBA00023157"/>
    </source>
</evidence>
<keyword evidence="7" id="KW-1133">Transmembrane helix</keyword>
<gene>
    <name evidence="10" type="ORF">HNY73_005831</name>
</gene>
<sequence>MMASLWTYAILLVFSKSISSHSGSFSPKSDLSYSEKLIENWPEMRRICPSVCECTNYEYNLIIGCSYKKLDSFPANLHSSVFYLNLVGNNISKLSYNVSLQSLNSLNVSENKISNIDHLWLSSLAHLEYLDISKNFLHVKEIENVFQNISLHHLNLSKNKLVTITTLMFNQMNSLHSLNLSQNEIETISSNSFMDLNDLRILDLFSNKLTDLQHEIFTNLEHLQTLILKHNNIKLLRNVVFSTLKSLQFLDLSKNSIASVGLLSFKGLTKLEYLNLSSNYITYLQDGVFRSLESLKILDLSQNPINSIDKIFIHTKGLEFLYLQDLTSFKELTPFSLLGLHELKSLDISGSKSLSEVSVKSFSHAQNLKFLDFSHTNLTNLRMGVFNNMHKIETLKLNGNPWKCDCYLYWLLIWLGEHTSTQLLSPSETHCSTPINLKHHVLLDALDHNMVCTNASIYYYTNKTKFRVGSPALLECKVEGTPLPSITWITPTKEAFYWDSLQNQTKQAGSVHFSTGSPHRLDFQNIREEKRGRFYLLQNGNLAIQNVERGDGGFYVCKASNPLSYASVSIRLTLDYEYLVHIKIVSVLVGMATSFGFLLLTLISVLIKMIMKHFGIKCPCYNGNASPRTQQIKKILESMEHYKKQQLERLRDNYNGQVQRIKDNCMQQMERLRESYSSQAERLRDIKEYGTLQIDRIRENYYFQVQRVRDYSAGQIVRLRENYLFQRNRIRKFSAHHLYKLRENYKVQQQHLNKILENLNIESCRNVCHRTDSIIFEPDLNLGNVLVPKICLQTITKETSDSNDNSSQLSAYFTPDEVGSEISGHESDECENFVNSTIVNASQNDIAICIEDSPINDLHIPDECEKDLSFDHNIYESSQNANETIV</sequence>
<keyword evidence="1" id="KW-0433">Leucine-rich repeat</keyword>
<comment type="caution">
    <text evidence="10">The sequence shown here is derived from an EMBL/GenBank/DDBJ whole genome shotgun (WGS) entry which is preliminary data.</text>
</comment>
<keyword evidence="7" id="KW-0812">Transmembrane</keyword>